<feature type="domain" description="Peptidase S74" evidence="2">
    <location>
        <begin position="394"/>
        <end position="500"/>
    </location>
</feature>
<accession>A0ABS3T259</accession>
<comment type="caution">
    <text evidence="3">The sequence shown here is derived from an EMBL/GenBank/DDBJ whole genome shotgun (WGS) entry which is preliminary data.</text>
</comment>
<keyword evidence="1" id="KW-0175">Coiled coil</keyword>
<dbReference type="Proteomes" id="UP000676776">
    <property type="component" value="Unassembled WGS sequence"/>
</dbReference>
<name>A0ABS3T259_9FLAO</name>
<dbReference type="Gene3D" id="1.10.10.10">
    <property type="entry name" value="Winged helix-like DNA-binding domain superfamily/Winged helix DNA-binding domain"/>
    <property type="match status" value="1"/>
</dbReference>
<keyword evidence="4" id="KW-1185">Reference proteome</keyword>
<sequence length="521" mass="55778">MKNIYTLGLFLCITFFSFSQNELINYKALIKDGTGTIISSQALTIRFTIFSDAVQQYQETHTTNTDINGIAIVDIGGGSTSDNFGSIDWVSGLLSLRTEIDTGSGFVDIGTTPFKAVPYALNVFNNPGLSRISQSGFFGWRLETNPILDGNILADIGDKSVDLTIHDDGFWGISGAPGRYAFAANKDNYAGGEASAAFGIDTFITGVASFGAGNQLSVQGNSSAAFGFGLNVSSNYATALGVYNNDVPNALFMIGNGDIGQPSNALTVEADGASTINGKLSVNQNSNDFIFDDAIQGIINQPINSFSDARGLYGQNTIDDYYGIGVEGLGKWKGIEGNVFGSGGNLYYGIRGNSTGANTGTNYGVYGSAFGGGTNYAVYAAGDLAHTGVIVEASDRKLKTNIQSVSNAIESITQLNPKSYTIKQEYIEKMNMSALPQMGFIAQELQQVFPNLVTNNVHPGRTKKDQKIEYLGVNYIGLIPILTAGIKEQQEIIQQQQQTIQAQETVLQDLLRRVEALENRD</sequence>
<evidence type="ECO:0000313" key="4">
    <source>
        <dbReference type="Proteomes" id="UP000676776"/>
    </source>
</evidence>
<feature type="coiled-coil region" evidence="1">
    <location>
        <begin position="486"/>
        <end position="520"/>
    </location>
</feature>
<proteinExistence type="predicted"/>
<evidence type="ECO:0000256" key="1">
    <source>
        <dbReference type="SAM" id="Coils"/>
    </source>
</evidence>
<dbReference type="RefSeq" id="WP_208154180.1">
    <property type="nucleotide sequence ID" value="NZ_JAGEVF010000006.1"/>
</dbReference>
<protein>
    <submittedName>
        <fullName evidence="3">Tail fiber domain-containing protein</fullName>
    </submittedName>
</protein>
<dbReference type="InterPro" id="IPR030392">
    <property type="entry name" value="S74_ICA"/>
</dbReference>
<reference evidence="3 4" key="1">
    <citation type="submission" date="2021-03" db="EMBL/GenBank/DDBJ databases">
        <title>Winogradskyella sp. nov., isolated from costal sediment.</title>
        <authorList>
            <person name="Gao C."/>
        </authorList>
    </citation>
    <scope>NUCLEOTIDE SEQUENCE [LARGE SCALE GENOMIC DNA]</scope>
    <source>
        <strain evidence="3 4">DF17</strain>
    </source>
</reference>
<dbReference type="EMBL" id="JAGEVF010000006">
    <property type="protein sequence ID" value="MBO3116812.1"/>
    <property type="molecule type" value="Genomic_DNA"/>
</dbReference>
<organism evidence="3 4">
    <name type="scientific">Winogradskyella pelagia</name>
    <dbReference type="NCBI Taxonomy" id="2819984"/>
    <lineage>
        <taxon>Bacteria</taxon>
        <taxon>Pseudomonadati</taxon>
        <taxon>Bacteroidota</taxon>
        <taxon>Flavobacteriia</taxon>
        <taxon>Flavobacteriales</taxon>
        <taxon>Flavobacteriaceae</taxon>
        <taxon>Winogradskyella</taxon>
    </lineage>
</organism>
<dbReference type="Pfam" id="PF13884">
    <property type="entry name" value="Peptidase_S74"/>
    <property type="match status" value="1"/>
</dbReference>
<dbReference type="Gene3D" id="2.150.10.10">
    <property type="entry name" value="Serralysin-like metalloprotease, C-terminal"/>
    <property type="match status" value="1"/>
</dbReference>
<dbReference type="InterPro" id="IPR036388">
    <property type="entry name" value="WH-like_DNA-bd_sf"/>
</dbReference>
<dbReference type="InterPro" id="IPR011049">
    <property type="entry name" value="Serralysin-like_metalloprot_C"/>
</dbReference>
<evidence type="ECO:0000313" key="3">
    <source>
        <dbReference type="EMBL" id="MBO3116812.1"/>
    </source>
</evidence>
<gene>
    <name evidence="3" type="ORF">J4050_08640</name>
</gene>
<dbReference type="PROSITE" id="PS51688">
    <property type="entry name" value="ICA"/>
    <property type="match status" value="1"/>
</dbReference>
<evidence type="ECO:0000259" key="2">
    <source>
        <dbReference type="PROSITE" id="PS51688"/>
    </source>
</evidence>